<evidence type="ECO:0000313" key="3">
    <source>
        <dbReference type="Proteomes" id="UP000028098"/>
    </source>
</evidence>
<reference evidence="2 3" key="1">
    <citation type="submission" date="2014-05" db="EMBL/GenBank/DDBJ databases">
        <authorList>
            <person name="Daugherty S.C."/>
            <person name="Tallon L.J."/>
            <person name="Sadzewicz L."/>
            <person name="Kilian M."/>
            <person name="Tettelin H."/>
        </authorList>
    </citation>
    <scope>NUCLEOTIDE SEQUENCE [LARGE SCALE GENOMIC DNA]</scope>
    <source>
        <strain evidence="2 3">SK143</strain>
    </source>
</reference>
<name>A0A081R2V4_STROR</name>
<dbReference type="AlphaFoldDB" id="A0A081R2V4"/>
<dbReference type="PATRIC" id="fig|1303.44.peg.1402"/>
<gene>
    <name evidence="2" type="ORF">SK143_1469</name>
</gene>
<evidence type="ECO:0000256" key="1">
    <source>
        <dbReference type="SAM" id="MobiDB-lite"/>
    </source>
</evidence>
<accession>A0A081R2V4</accession>
<dbReference type="Proteomes" id="UP000028098">
    <property type="component" value="Unassembled WGS sequence"/>
</dbReference>
<sequence>MTEPAYAGMKLAKEDKTKVRRPKLKQLKERKQLKKLRKKRRKGS</sequence>
<feature type="compositionally biased region" description="Basic residues" evidence="1">
    <location>
        <begin position="31"/>
        <end position="44"/>
    </location>
</feature>
<proteinExistence type="predicted"/>
<evidence type="ECO:0000313" key="2">
    <source>
        <dbReference type="EMBL" id="KEQ49527.1"/>
    </source>
</evidence>
<organism evidence="2 3">
    <name type="scientific">Streptococcus oralis</name>
    <dbReference type="NCBI Taxonomy" id="1303"/>
    <lineage>
        <taxon>Bacteria</taxon>
        <taxon>Bacillati</taxon>
        <taxon>Bacillota</taxon>
        <taxon>Bacilli</taxon>
        <taxon>Lactobacillales</taxon>
        <taxon>Streptococcaceae</taxon>
        <taxon>Streptococcus</taxon>
    </lineage>
</organism>
<protein>
    <submittedName>
        <fullName evidence="2">Uncharacterized protein</fullName>
    </submittedName>
</protein>
<feature type="region of interest" description="Disordered" evidence="1">
    <location>
        <begin position="1"/>
        <end position="44"/>
    </location>
</feature>
<dbReference type="EMBL" id="JPGB01000006">
    <property type="protein sequence ID" value="KEQ49527.1"/>
    <property type="molecule type" value="Genomic_DNA"/>
</dbReference>
<comment type="caution">
    <text evidence="2">The sequence shown here is derived from an EMBL/GenBank/DDBJ whole genome shotgun (WGS) entry which is preliminary data.</text>
</comment>